<organism evidence="2 3">
    <name type="scientific">Paraburkholderia saeva</name>
    <dbReference type="NCBI Taxonomy" id="2777537"/>
    <lineage>
        <taxon>Bacteria</taxon>
        <taxon>Pseudomonadati</taxon>
        <taxon>Pseudomonadota</taxon>
        <taxon>Betaproteobacteria</taxon>
        <taxon>Burkholderiales</taxon>
        <taxon>Burkholderiaceae</taxon>
        <taxon>Paraburkholderia</taxon>
    </lineage>
</organism>
<protein>
    <submittedName>
        <fullName evidence="2">Uncharacterized protein</fullName>
    </submittedName>
</protein>
<name>A0A9N8RYH5_9BURK</name>
<dbReference type="RefSeq" id="WP_228878445.1">
    <property type="nucleotide sequence ID" value="NZ_CAJQZC010000005.1"/>
</dbReference>
<proteinExistence type="predicted"/>
<feature type="chain" id="PRO_5040252181" evidence="1">
    <location>
        <begin position="20"/>
        <end position="322"/>
    </location>
</feature>
<evidence type="ECO:0000256" key="1">
    <source>
        <dbReference type="SAM" id="SignalP"/>
    </source>
</evidence>
<dbReference type="AlphaFoldDB" id="A0A9N8RYH5"/>
<gene>
    <name evidence="2" type="ORF">LMG31841_03223</name>
</gene>
<dbReference type="EMBL" id="CAJQZC010000005">
    <property type="protein sequence ID" value="CAG4903359.1"/>
    <property type="molecule type" value="Genomic_DNA"/>
</dbReference>
<evidence type="ECO:0000313" key="2">
    <source>
        <dbReference type="EMBL" id="CAG4903359.1"/>
    </source>
</evidence>
<comment type="caution">
    <text evidence="2">The sequence shown here is derived from an EMBL/GenBank/DDBJ whole genome shotgun (WGS) entry which is preliminary data.</text>
</comment>
<accession>A0A9N8RYH5</accession>
<sequence length="322" mass="34065">MTNRLWIAALLTVPTLSFAQGMPENCRAPMANFMELSAIPQLLHIASDGPKIMGIVPTGNSHAREIGNGRYRIDCTISVSWDDGHVDRNYQFSAWEKPDGGYDGSYGPSRAASVNSSVNGRQANPATVEQRVAAAVTAHGSDSMICNPSRNRYECGTPVVNIGKLAAALLSTAGTQAAWTNSGGLPVKWTKQSDIPSRDGILVFENGAIGDIHIAPKGDGLTQIGIGTNDCTSTDSSVCTGDIRQALESAGVTVQRVCQGDSGPQYQVSGPRGAPAVITWRVSGPDMTRMRAATTYMEIFPGMTTEEDATAVHGCKEDMVGM</sequence>
<evidence type="ECO:0000313" key="3">
    <source>
        <dbReference type="Proteomes" id="UP000789704"/>
    </source>
</evidence>
<feature type="signal peptide" evidence="1">
    <location>
        <begin position="1"/>
        <end position="19"/>
    </location>
</feature>
<keyword evidence="1" id="KW-0732">Signal</keyword>
<dbReference type="Proteomes" id="UP000789704">
    <property type="component" value="Unassembled WGS sequence"/>
</dbReference>
<reference evidence="2" key="1">
    <citation type="submission" date="2021-04" db="EMBL/GenBank/DDBJ databases">
        <authorList>
            <person name="Vanwijnsberghe S."/>
        </authorList>
    </citation>
    <scope>NUCLEOTIDE SEQUENCE</scope>
    <source>
        <strain evidence="2">LMG 31841</strain>
    </source>
</reference>
<keyword evidence="3" id="KW-1185">Reference proteome</keyword>